<accession>A0A7W0DVE1</accession>
<reference evidence="3 4" key="1">
    <citation type="submission" date="2020-07" db="EMBL/GenBank/DDBJ databases">
        <title>Streptomyces isolated from Indian soil.</title>
        <authorList>
            <person name="Mandal S."/>
            <person name="Maiti P.K."/>
        </authorList>
    </citation>
    <scope>NUCLEOTIDE SEQUENCE [LARGE SCALE GENOMIC DNA]</scope>
    <source>
        <strain evidence="3 4">PSKA28</strain>
    </source>
</reference>
<feature type="signal peptide" evidence="2">
    <location>
        <begin position="1"/>
        <end position="21"/>
    </location>
</feature>
<name>A0A7W0DVE1_9ACTN</name>
<proteinExistence type="predicted"/>
<feature type="compositionally biased region" description="Polar residues" evidence="1">
    <location>
        <begin position="80"/>
        <end position="94"/>
    </location>
</feature>
<evidence type="ECO:0000313" key="3">
    <source>
        <dbReference type="EMBL" id="MBA2951600.1"/>
    </source>
</evidence>
<sequence>MRIRTVAIAAALLLAPLTACSSEAEANPAACKAAMEKQFKDAVEKDIEGKRPSECEGVDNKTLERYVGEIVEDQLKDATSDLTEPSDSVSTPSTEELEQDLEDLEKELDELEKELEETP</sequence>
<protein>
    <recommendedName>
        <fullName evidence="5">Secreted protein</fullName>
    </recommendedName>
</protein>
<feature type="chain" id="PRO_5038458376" description="Secreted protein" evidence="2">
    <location>
        <begin position="22"/>
        <end position="119"/>
    </location>
</feature>
<dbReference type="RefSeq" id="WP_181662513.1">
    <property type="nucleotide sequence ID" value="NZ_JACEHE010000050.1"/>
</dbReference>
<dbReference type="EMBL" id="JACEHE010000050">
    <property type="protein sequence ID" value="MBA2951600.1"/>
    <property type="molecule type" value="Genomic_DNA"/>
</dbReference>
<organism evidence="3 4">
    <name type="scientific">Streptomyces himalayensis subsp. himalayensis</name>
    <dbReference type="NCBI Taxonomy" id="2756131"/>
    <lineage>
        <taxon>Bacteria</taxon>
        <taxon>Bacillati</taxon>
        <taxon>Actinomycetota</taxon>
        <taxon>Actinomycetes</taxon>
        <taxon>Kitasatosporales</taxon>
        <taxon>Streptomycetaceae</taxon>
        <taxon>Streptomyces</taxon>
        <taxon>Streptomyces himalayensis</taxon>
    </lineage>
</organism>
<feature type="region of interest" description="Disordered" evidence="1">
    <location>
        <begin position="76"/>
        <end position="119"/>
    </location>
</feature>
<evidence type="ECO:0000313" key="4">
    <source>
        <dbReference type="Proteomes" id="UP000545761"/>
    </source>
</evidence>
<gene>
    <name evidence="3" type="ORF">H1D24_39075</name>
</gene>
<dbReference type="AlphaFoldDB" id="A0A7W0DVE1"/>
<evidence type="ECO:0008006" key="5">
    <source>
        <dbReference type="Google" id="ProtNLM"/>
    </source>
</evidence>
<comment type="caution">
    <text evidence="3">The sequence shown here is derived from an EMBL/GenBank/DDBJ whole genome shotgun (WGS) entry which is preliminary data.</text>
</comment>
<evidence type="ECO:0000256" key="1">
    <source>
        <dbReference type="SAM" id="MobiDB-lite"/>
    </source>
</evidence>
<feature type="compositionally biased region" description="Acidic residues" evidence="1">
    <location>
        <begin position="95"/>
        <end position="119"/>
    </location>
</feature>
<keyword evidence="2" id="KW-0732">Signal</keyword>
<dbReference type="Proteomes" id="UP000545761">
    <property type="component" value="Unassembled WGS sequence"/>
</dbReference>
<evidence type="ECO:0000256" key="2">
    <source>
        <dbReference type="SAM" id="SignalP"/>
    </source>
</evidence>